<dbReference type="Proteomes" id="UP000184368">
    <property type="component" value="Unassembled WGS sequence"/>
</dbReference>
<dbReference type="RefSeq" id="WP_073045023.1">
    <property type="nucleotide sequence ID" value="NZ_FQUO01000012.1"/>
</dbReference>
<dbReference type="EMBL" id="FQUO01000012">
    <property type="protein sequence ID" value="SHF80899.1"/>
    <property type="molecule type" value="Genomic_DNA"/>
</dbReference>
<protein>
    <submittedName>
        <fullName evidence="2">Uncharacterized protein</fullName>
    </submittedName>
</protein>
<keyword evidence="3" id="KW-1185">Reference proteome</keyword>
<proteinExistence type="predicted"/>
<reference evidence="2 3" key="1">
    <citation type="submission" date="2016-11" db="EMBL/GenBank/DDBJ databases">
        <authorList>
            <person name="Jaros S."/>
            <person name="Januszkiewicz K."/>
            <person name="Wedrychowicz H."/>
        </authorList>
    </citation>
    <scope>NUCLEOTIDE SEQUENCE [LARGE SCALE GENOMIC DNA]</scope>
    <source>
        <strain evidence="2 3">DSM 26897</strain>
    </source>
</reference>
<name>A0A1M5ENT7_9BACT</name>
<dbReference type="AlphaFoldDB" id="A0A1M5ENT7"/>
<evidence type="ECO:0000313" key="3">
    <source>
        <dbReference type="Proteomes" id="UP000184368"/>
    </source>
</evidence>
<dbReference type="OrthoDB" id="9945877at2"/>
<evidence type="ECO:0000313" key="2">
    <source>
        <dbReference type="EMBL" id="SHF80899.1"/>
    </source>
</evidence>
<feature type="compositionally biased region" description="Polar residues" evidence="1">
    <location>
        <begin position="50"/>
        <end position="62"/>
    </location>
</feature>
<feature type="compositionally biased region" description="Basic and acidic residues" evidence="1">
    <location>
        <begin position="1"/>
        <end position="26"/>
    </location>
</feature>
<sequence length="78" mass="8306">MSDQQNNKDVRRDDLRQKDEGGKDVTRTGSTGGNVQAGEWQLGDEEAERTTNPDAGSYTGRGTNAGNGGDMSDAKQTT</sequence>
<evidence type="ECO:0000256" key="1">
    <source>
        <dbReference type="SAM" id="MobiDB-lite"/>
    </source>
</evidence>
<feature type="region of interest" description="Disordered" evidence="1">
    <location>
        <begin position="1"/>
        <end position="78"/>
    </location>
</feature>
<accession>A0A1M5ENT7</accession>
<organism evidence="2 3">
    <name type="scientific">Cnuella takakiae</name>
    <dbReference type="NCBI Taxonomy" id="1302690"/>
    <lineage>
        <taxon>Bacteria</taxon>
        <taxon>Pseudomonadati</taxon>
        <taxon>Bacteroidota</taxon>
        <taxon>Chitinophagia</taxon>
        <taxon>Chitinophagales</taxon>
        <taxon>Chitinophagaceae</taxon>
        <taxon>Cnuella</taxon>
    </lineage>
</organism>
<gene>
    <name evidence="2" type="ORF">SAMN05444008_112122</name>
</gene>